<accession>D4BKP1</accession>
<protein>
    <submittedName>
        <fullName evidence="1">Uncharacterized protein</fullName>
    </submittedName>
</protein>
<evidence type="ECO:0000313" key="2">
    <source>
        <dbReference type="Proteomes" id="UP000003880"/>
    </source>
</evidence>
<dbReference type="HOGENOM" id="CLU_3181830_0_0_6"/>
<organism evidence="1 2">
    <name type="scientific">Citrobacter youngae ATCC 29220</name>
    <dbReference type="NCBI Taxonomy" id="500640"/>
    <lineage>
        <taxon>Bacteria</taxon>
        <taxon>Pseudomonadati</taxon>
        <taxon>Pseudomonadota</taxon>
        <taxon>Gammaproteobacteria</taxon>
        <taxon>Enterobacterales</taxon>
        <taxon>Enterobacteriaceae</taxon>
        <taxon>Citrobacter</taxon>
        <taxon>Citrobacter freundii complex</taxon>
    </lineage>
</organism>
<comment type="caution">
    <text evidence="1">The sequence shown here is derived from an EMBL/GenBank/DDBJ whole genome shotgun (WGS) entry which is preliminary data.</text>
</comment>
<dbReference type="Proteomes" id="UP000003880">
    <property type="component" value="Unassembled WGS sequence"/>
</dbReference>
<proteinExistence type="predicted"/>
<dbReference type="AntiFam" id="ANF00064">
    <property type="entry name" value="Unclear, Possibly translation of poorly localized IS Element IS621"/>
</dbReference>
<gene>
    <name evidence="1" type="ORF">CIT292_11121</name>
</gene>
<dbReference type="EMBL" id="ABWL02000036">
    <property type="protein sequence ID" value="EFE05467.1"/>
    <property type="molecule type" value="Genomic_DNA"/>
</dbReference>
<reference evidence="1 2" key="1">
    <citation type="submission" date="2010-02" db="EMBL/GenBank/DDBJ databases">
        <authorList>
            <person name="Weinstock G."/>
            <person name="Sodergren E."/>
            <person name="Clifton S."/>
            <person name="Fulton L."/>
            <person name="Fulton B."/>
            <person name="Courtney L."/>
            <person name="Fronick C."/>
            <person name="Harrison M."/>
            <person name="Strong C."/>
            <person name="Farmer C."/>
            <person name="Delahaunty K."/>
            <person name="Markovic C."/>
            <person name="Hall O."/>
            <person name="Minx P."/>
            <person name="Tomlinson C."/>
            <person name="Mitreva M."/>
            <person name="Nelson J."/>
            <person name="Hou S."/>
            <person name="Wollam A."/>
            <person name="Pepin K.H."/>
            <person name="Johnson M."/>
            <person name="Bhonagiri V."/>
            <person name="Zhang X."/>
            <person name="Suruliraj S."/>
            <person name="Warren W."/>
            <person name="Chinwalla A."/>
            <person name="Mardis E.R."/>
            <person name="Wilson R.K."/>
        </authorList>
    </citation>
    <scope>NUCLEOTIDE SEQUENCE [LARGE SCALE GENOMIC DNA]</scope>
    <source>
        <strain evidence="1 2">ATCC 29220</strain>
    </source>
</reference>
<dbReference type="AlphaFoldDB" id="D4BKP1"/>
<sequence>MRYAYQAYVRIVWKMCLMRYAYQAYGAVIAFVGRIRRLRRIRQQNA</sequence>
<name>D4BKP1_9ENTR</name>
<evidence type="ECO:0000313" key="1">
    <source>
        <dbReference type="EMBL" id="EFE05467.1"/>
    </source>
</evidence>